<dbReference type="Proteomes" id="UP000001555">
    <property type="component" value="Unassembled WGS sequence"/>
</dbReference>
<dbReference type="EMBL" id="ABJB010226592">
    <property type="status" value="NOT_ANNOTATED_CDS"/>
    <property type="molecule type" value="Genomic_DNA"/>
</dbReference>
<dbReference type="EMBL" id="ABJB010160327">
    <property type="status" value="NOT_ANNOTATED_CDS"/>
    <property type="molecule type" value="Genomic_DNA"/>
</dbReference>
<reference evidence="4" key="2">
    <citation type="submission" date="2020-05" db="UniProtKB">
        <authorList>
            <consortium name="EnsemblMetazoa"/>
        </authorList>
    </citation>
    <scope>IDENTIFICATION</scope>
    <source>
        <strain evidence="4">wikel</strain>
    </source>
</reference>
<evidence type="ECO:0000256" key="1">
    <source>
        <dbReference type="SAM" id="MobiDB-lite"/>
    </source>
</evidence>
<name>B7Q375_IXOSC</name>
<dbReference type="AlphaFoldDB" id="B7Q375"/>
<dbReference type="VEuPathDB" id="VectorBase:ISCW009025"/>
<evidence type="ECO:0000313" key="3">
    <source>
        <dbReference type="EMBL" id="EEC13297.1"/>
    </source>
</evidence>
<dbReference type="EMBL" id="ABJB010591564">
    <property type="status" value="NOT_ANNOTATED_CDS"/>
    <property type="molecule type" value="Genomic_DNA"/>
</dbReference>
<dbReference type="EMBL" id="ABJB010152433">
    <property type="status" value="NOT_ANNOTATED_CDS"/>
    <property type="molecule type" value="Genomic_DNA"/>
</dbReference>
<dbReference type="EMBL" id="ABJB011121633">
    <property type="status" value="NOT_ANNOTATED_CDS"/>
    <property type="molecule type" value="Genomic_DNA"/>
</dbReference>
<evidence type="ECO:0000256" key="2">
    <source>
        <dbReference type="SAM" id="SignalP"/>
    </source>
</evidence>
<dbReference type="EMBL" id="ABJB011128981">
    <property type="status" value="NOT_ANNOTATED_CDS"/>
    <property type="molecule type" value="Genomic_DNA"/>
</dbReference>
<dbReference type="EMBL" id="ABJB010571687">
    <property type="status" value="NOT_ANNOTATED_CDS"/>
    <property type="molecule type" value="Genomic_DNA"/>
</dbReference>
<dbReference type="EMBL" id="ABJB011101818">
    <property type="status" value="NOT_ANNOTATED_CDS"/>
    <property type="molecule type" value="Genomic_DNA"/>
</dbReference>
<dbReference type="EMBL" id="ABJB010191061">
    <property type="status" value="NOT_ANNOTATED_CDS"/>
    <property type="molecule type" value="Genomic_DNA"/>
</dbReference>
<feature type="chain" id="PRO_5014568217" description="Secreted protein" evidence="2">
    <location>
        <begin position="17"/>
        <end position="89"/>
    </location>
</feature>
<evidence type="ECO:0000313" key="5">
    <source>
        <dbReference type="Proteomes" id="UP000001555"/>
    </source>
</evidence>
<dbReference type="EnsemblMetazoa" id="ISCW009025-RA">
    <property type="protein sequence ID" value="ISCW009025-PA"/>
    <property type="gene ID" value="ISCW009025"/>
</dbReference>
<dbReference type="VEuPathDB" id="VectorBase:ISCI009025"/>
<keyword evidence="2" id="KW-0732">Signal</keyword>
<sequence length="89" mass="10043">MSHLCLLWLRCSFSSPSPSLLGIDRRWGKRGTGDETKTQQACARLFFESNRWSNPDERTSIVEAPPRVTGKTSRPISVRVAPRGRSSRL</sequence>
<keyword evidence="5" id="KW-1185">Reference proteome</keyword>
<dbReference type="HOGENOM" id="CLU_2457288_0_0_1"/>
<dbReference type="InParanoid" id="B7Q375"/>
<dbReference type="EMBL" id="DS847994">
    <property type="protein sequence ID" value="EEC13297.1"/>
    <property type="molecule type" value="Genomic_DNA"/>
</dbReference>
<gene>
    <name evidence="3" type="ORF">IscW_ISCW009025</name>
</gene>
<accession>B7Q375</accession>
<feature type="region of interest" description="Disordered" evidence="1">
    <location>
        <begin position="56"/>
        <end position="89"/>
    </location>
</feature>
<evidence type="ECO:0008006" key="6">
    <source>
        <dbReference type="Google" id="ProtNLM"/>
    </source>
</evidence>
<protein>
    <recommendedName>
        <fullName evidence="6">Secreted protein</fullName>
    </recommendedName>
</protein>
<organism>
    <name type="scientific">Ixodes scapularis</name>
    <name type="common">Black-legged tick</name>
    <name type="synonym">Deer tick</name>
    <dbReference type="NCBI Taxonomy" id="6945"/>
    <lineage>
        <taxon>Eukaryota</taxon>
        <taxon>Metazoa</taxon>
        <taxon>Ecdysozoa</taxon>
        <taxon>Arthropoda</taxon>
        <taxon>Chelicerata</taxon>
        <taxon>Arachnida</taxon>
        <taxon>Acari</taxon>
        <taxon>Parasitiformes</taxon>
        <taxon>Ixodida</taxon>
        <taxon>Ixodoidea</taxon>
        <taxon>Ixodidae</taxon>
        <taxon>Ixodinae</taxon>
        <taxon>Ixodes</taxon>
    </lineage>
</organism>
<feature type="signal peptide" evidence="2">
    <location>
        <begin position="1"/>
        <end position="16"/>
    </location>
</feature>
<reference evidence="3 5" key="1">
    <citation type="submission" date="2008-03" db="EMBL/GenBank/DDBJ databases">
        <title>Annotation of Ixodes scapularis.</title>
        <authorList>
            <consortium name="Ixodes scapularis Genome Project Consortium"/>
            <person name="Caler E."/>
            <person name="Hannick L.I."/>
            <person name="Bidwell S."/>
            <person name="Joardar V."/>
            <person name="Thiagarajan M."/>
            <person name="Amedeo P."/>
            <person name="Galinsky K.J."/>
            <person name="Schobel S."/>
            <person name="Inman J."/>
            <person name="Hostetler J."/>
            <person name="Miller J."/>
            <person name="Hammond M."/>
            <person name="Megy K."/>
            <person name="Lawson D."/>
            <person name="Kodira C."/>
            <person name="Sutton G."/>
            <person name="Meyer J."/>
            <person name="Hill C.A."/>
            <person name="Birren B."/>
            <person name="Nene V."/>
            <person name="Collins F."/>
            <person name="Alarcon-Chaidez F."/>
            <person name="Wikel S."/>
            <person name="Strausberg R."/>
        </authorList>
    </citation>
    <scope>NUCLEOTIDE SEQUENCE [LARGE SCALE GENOMIC DNA]</scope>
    <source>
        <strain evidence="5">Wikel</strain>
        <strain evidence="3">Wikel colony</strain>
    </source>
</reference>
<evidence type="ECO:0000313" key="4">
    <source>
        <dbReference type="EnsemblMetazoa" id="ISCW009025-PA"/>
    </source>
</evidence>
<dbReference type="EMBL" id="ABJB010513068">
    <property type="status" value="NOT_ANNOTATED_CDS"/>
    <property type="molecule type" value="Genomic_DNA"/>
</dbReference>
<dbReference type="PaxDb" id="6945-B7Q375"/>
<proteinExistence type="predicted"/>